<dbReference type="RefSeq" id="WP_110291417.1">
    <property type="nucleotide sequence ID" value="NZ_QICS01000008.1"/>
</dbReference>
<gene>
    <name evidence="3" type="ORF">C8E03_108153</name>
</gene>
<feature type="transmembrane region" description="Helical" evidence="2">
    <location>
        <begin position="311"/>
        <end position="332"/>
    </location>
</feature>
<dbReference type="AlphaFoldDB" id="A0A318ELM0"/>
<comment type="caution">
    <text evidence="3">The sequence shown here is derived from an EMBL/GenBank/DDBJ whole genome shotgun (WGS) entry which is preliminary data.</text>
</comment>
<reference evidence="3 4" key="1">
    <citation type="submission" date="2018-05" db="EMBL/GenBank/DDBJ databases">
        <title>Genomic Encyclopedia of Type Strains, Phase IV (KMG-IV): sequencing the most valuable type-strain genomes for metagenomic binning, comparative biology and taxonomic classification.</title>
        <authorList>
            <person name="Goeker M."/>
        </authorList>
    </citation>
    <scope>NUCLEOTIDE SEQUENCE [LARGE SCALE GENOMIC DNA]</scope>
    <source>
        <strain evidence="3 4">DSM 28816</strain>
    </source>
</reference>
<name>A0A318ELM0_9FIRM</name>
<evidence type="ECO:0000256" key="2">
    <source>
        <dbReference type="SAM" id="Phobius"/>
    </source>
</evidence>
<feature type="transmembrane region" description="Helical" evidence="2">
    <location>
        <begin position="179"/>
        <end position="202"/>
    </location>
</feature>
<feature type="transmembrane region" description="Helical" evidence="2">
    <location>
        <begin position="208"/>
        <end position="229"/>
    </location>
</feature>
<proteinExistence type="predicted"/>
<keyword evidence="2" id="KW-1133">Transmembrane helix</keyword>
<accession>A0A318ELM0</accession>
<keyword evidence="2" id="KW-0812">Transmembrane</keyword>
<feature type="transmembrane region" description="Helical" evidence="2">
    <location>
        <begin position="88"/>
        <end position="110"/>
    </location>
</feature>
<dbReference type="Proteomes" id="UP000247523">
    <property type="component" value="Unassembled WGS sequence"/>
</dbReference>
<evidence type="ECO:0000313" key="4">
    <source>
        <dbReference type="Proteomes" id="UP000247523"/>
    </source>
</evidence>
<feature type="transmembrane region" description="Helical" evidence="2">
    <location>
        <begin position="122"/>
        <end position="147"/>
    </location>
</feature>
<organism evidence="3 4">
    <name type="scientific">Lachnotalea glycerini</name>
    <dbReference type="NCBI Taxonomy" id="1763509"/>
    <lineage>
        <taxon>Bacteria</taxon>
        <taxon>Bacillati</taxon>
        <taxon>Bacillota</taxon>
        <taxon>Clostridia</taxon>
        <taxon>Lachnospirales</taxon>
        <taxon>Lachnospiraceae</taxon>
        <taxon>Lachnotalea</taxon>
    </lineage>
</organism>
<dbReference type="EMBL" id="QICS01000008">
    <property type="protein sequence ID" value="PXV88426.1"/>
    <property type="molecule type" value="Genomic_DNA"/>
</dbReference>
<protein>
    <submittedName>
        <fullName evidence="3">Uncharacterized protein</fullName>
    </submittedName>
</protein>
<feature type="transmembrane region" description="Helical" evidence="2">
    <location>
        <begin position="234"/>
        <end position="250"/>
    </location>
</feature>
<sequence length="393" mass="45480">MVNENRNNEIINSNEKTIKTYNYKEIYKIIVDFSSNYVGKAVLTGVFLFAAYLFYQLGYSFLYGYYFGGEEAAPIFTLINQIPFDFKYIVIIGIGISGILSLFFIVAYMIVSDNNNLCTKIFYAIINCFMYLLITELINIIVGGLNLSNYTKLLYQLFSMLYIFLGFIKCNIIFIKKLLLGTFFSFCYLFSLIALVIFSSMISIEFNSYYGAIFLFILYIAGIALIYIFSNIKIFIASSLVVIIVSYIIYDKYNNFNSLTISAIFFVVLSLMGIQKVSNIIESRKNVKKYEKKFKKIKKNKIMIKNKTIKIMLFPTFILCFTMLYFLLYVAFYDFGNYFGMTSKLKCYKINYMNSESKSINGLVVKQVGTTYYISEEGRKLVIITSNQLLVTH</sequence>
<keyword evidence="2" id="KW-0472">Membrane</keyword>
<evidence type="ECO:0000256" key="1">
    <source>
        <dbReference type="SAM" id="Coils"/>
    </source>
</evidence>
<feature type="transmembrane region" description="Helical" evidence="2">
    <location>
        <begin position="37"/>
        <end position="55"/>
    </location>
</feature>
<feature type="transmembrane region" description="Helical" evidence="2">
    <location>
        <begin position="153"/>
        <end position="172"/>
    </location>
</feature>
<feature type="coiled-coil region" evidence="1">
    <location>
        <begin position="280"/>
        <end position="307"/>
    </location>
</feature>
<keyword evidence="1" id="KW-0175">Coiled coil</keyword>
<feature type="transmembrane region" description="Helical" evidence="2">
    <location>
        <begin position="256"/>
        <end position="274"/>
    </location>
</feature>
<evidence type="ECO:0000313" key="3">
    <source>
        <dbReference type="EMBL" id="PXV88426.1"/>
    </source>
</evidence>